<dbReference type="InterPro" id="IPR015967">
    <property type="entry name" value="Rcmb_RecR_Znf"/>
</dbReference>
<sequence>MFSPLIEDLIRALRCLPGVGPKSAQRMAMYLLEKDRDAAGLLASSLQQAVEKVGRCSRCRTLTEQEICALCNNMRRDHSLLCVVETPADVLAIEQAGNYHGLYFVLHGHLSPIDGVGPADIGLDVLGERLGEKQSNETGAEEPMIRELIIATNPTVEGEATAQFIAERARARGVAVSRIAHGVPIGGELEYIDGGTLAHAFNSRTVL</sequence>
<dbReference type="OrthoDB" id="9802672at2"/>
<evidence type="ECO:0000256" key="5">
    <source>
        <dbReference type="ARBA" id="ARBA00023172"/>
    </source>
</evidence>
<evidence type="ECO:0000256" key="7">
    <source>
        <dbReference type="HAMAP-Rule" id="MF_00017"/>
    </source>
</evidence>
<dbReference type="Pfam" id="PF21175">
    <property type="entry name" value="RecR_C"/>
    <property type="match status" value="1"/>
</dbReference>
<dbReference type="NCBIfam" id="TIGR00615">
    <property type="entry name" value="recR"/>
    <property type="match status" value="1"/>
</dbReference>
<dbReference type="Gene3D" id="6.10.250.240">
    <property type="match status" value="1"/>
</dbReference>
<keyword evidence="10" id="KW-1185">Reference proteome</keyword>
<dbReference type="KEGG" id="maga:Mag101_04100"/>
<keyword evidence="2 7" id="KW-0227">DNA damage</keyword>
<evidence type="ECO:0000259" key="8">
    <source>
        <dbReference type="PROSITE" id="PS50880"/>
    </source>
</evidence>
<dbReference type="Pfam" id="PF02132">
    <property type="entry name" value="RecR_ZnF"/>
    <property type="match status" value="1"/>
</dbReference>
<comment type="similarity">
    <text evidence="7">Belongs to the RecR family.</text>
</comment>
<dbReference type="PROSITE" id="PS01300">
    <property type="entry name" value="RECR"/>
    <property type="match status" value="1"/>
</dbReference>
<dbReference type="HAMAP" id="MF_00017">
    <property type="entry name" value="RecR"/>
    <property type="match status" value="1"/>
</dbReference>
<dbReference type="SUPFAM" id="SSF111304">
    <property type="entry name" value="Recombination protein RecR"/>
    <property type="match status" value="1"/>
</dbReference>
<dbReference type="PROSITE" id="PS50880">
    <property type="entry name" value="TOPRIM"/>
    <property type="match status" value="1"/>
</dbReference>
<comment type="function">
    <text evidence="7">May play a role in DNA repair. It seems to be involved in an RecBC-independent recombinational process of DNA repair. It may act with RecF and RecO.</text>
</comment>
<evidence type="ECO:0000256" key="3">
    <source>
        <dbReference type="ARBA" id="ARBA00022771"/>
    </source>
</evidence>
<dbReference type="Gene3D" id="1.10.8.420">
    <property type="entry name" value="RecR Domain 1"/>
    <property type="match status" value="1"/>
</dbReference>
<dbReference type="SMART" id="SM00493">
    <property type="entry name" value="TOPRIM"/>
    <property type="match status" value="1"/>
</dbReference>
<feature type="zinc finger region" description="C4-type" evidence="7">
    <location>
        <begin position="56"/>
        <end position="71"/>
    </location>
</feature>
<evidence type="ECO:0000256" key="4">
    <source>
        <dbReference type="ARBA" id="ARBA00022833"/>
    </source>
</evidence>
<keyword evidence="1 7" id="KW-0479">Metal-binding</keyword>
<dbReference type="AlphaFoldDB" id="A0A1Q2M2P2"/>
<organism evidence="9 10">
    <name type="scientific">Microbulbifer agarilyticus</name>
    <dbReference type="NCBI Taxonomy" id="260552"/>
    <lineage>
        <taxon>Bacteria</taxon>
        <taxon>Pseudomonadati</taxon>
        <taxon>Pseudomonadota</taxon>
        <taxon>Gammaproteobacteria</taxon>
        <taxon>Cellvibrionales</taxon>
        <taxon>Microbulbiferaceae</taxon>
        <taxon>Microbulbifer</taxon>
    </lineage>
</organism>
<evidence type="ECO:0000256" key="2">
    <source>
        <dbReference type="ARBA" id="ARBA00022763"/>
    </source>
</evidence>
<dbReference type="STRING" id="260552.Mag101_04100"/>
<dbReference type="GO" id="GO:0006310">
    <property type="term" value="P:DNA recombination"/>
    <property type="evidence" value="ECO:0007669"/>
    <property type="project" value="UniProtKB-UniRule"/>
</dbReference>
<dbReference type="Pfam" id="PF21176">
    <property type="entry name" value="RecR_HhH"/>
    <property type="match status" value="1"/>
</dbReference>
<dbReference type="PANTHER" id="PTHR30446:SF0">
    <property type="entry name" value="RECOMBINATION PROTEIN RECR"/>
    <property type="match status" value="1"/>
</dbReference>
<dbReference type="GO" id="GO:0003677">
    <property type="term" value="F:DNA binding"/>
    <property type="evidence" value="ECO:0007669"/>
    <property type="project" value="UniProtKB-UniRule"/>
</dbReference>
<dbReference type="InterPro" id="IPR006171">
    <property type="entry name" value="TOPRIM_dom"/>
</dbReference>
<gene>
    <name evidence="7" type="primary">recR</name>
    <name evidence="9" type="ORF">Mag101_04100</name>
</gene>
<dbReference type="InterPro" id="IPR000093">
    <property type="entry name" value="DNA_Rcmb_RecR"/>
</dbReference>
<keyword evidence="3 7" id="KW-0863">Zinc-finger</keyword>
<dbReference type="RefSeq" id="WP_077401166.1">
    <property type="nucleotide sequence ID" value="NZ_CP019650.1"/>
</dbReference>
<dbReference type="GO" id="GO:0006281">
    <property type="term" value="P:DNA repair"/>
    <property type="evidence" value="ECO:0007669"/>
    <property type="project" value="UniProtKB-UniRule"/>
</dbReference>
<reference evidence="9" key="1">
    <citation type="submission" date="2017-02" db="EMBL/GenBank/DDBJ databases">
        <title>Genome of Microbulbifer agarilyticus GP101.</title>
        <authorList>
            <person name="Jung J."/>
            <person name="Bae S.S."/>
            <person name="Baek K."/>
        </authorList>
    </citation>
    <scope>NUCLEOTIDE SEQUENCE [LARGE SCALE GENOMIC DNA]</scope>
    <source>
        <strain evidence="9">GP101</strain>
    </source>
</reference>
<keyword evidence="6 7" id="KW-0234">DNA repair</keyword>
<dbReference type="InterPro" id="IPR034137">
    <property type="entry name" value="TOPRIM_RecR"/>
</dbReference>
<protein>
    <recommendedName>
        <fullName evidence="7">Recombination protein RecR</fullName>
    </recommendedName>
</protein>
<dbReference type="Proteomes" id="UP000188219">
    <property type="component" value="Chromosome"/>
</dbReference>
<dbReference type="EMBL" id="CP019650">
    <property type="protein sequence ID" value="AQQ66909.1"/>
    <property type="molecule type" value="Genomic_DNA"/>
</dbReference>
<evidence type="ECO:0000313" key="9">
    <source>
        <dbReference type="EMBL" id="AQQ66909.1"/>
    </source>
</evidence>
<keyword evidence="5 7" id="KW-0233">DNA recombination</keyword>
<dbReference type="Pfam" id="PF13662">
    <property type="entry name" value="Toprim_4"/>
    <property type="match status" value="1"/>
</dbReference>
<accession>A0A1Q2M2P2</accession>
<dbReference type="InterPro" id="IPR023627">
    <property type="entry name" value="Rcmb_RecR"/>
</dbReference>
<proteinExistence type="inferred from homology"/>
<keyword evidence="4 7" id="KW-0862">Zinc</keyword>
<dbReference type="GO" id="GO:0008270">
    <property type="term" value="F:zinc ion binding"/>
    <property type="evidence" value="ECO:0007669"/>
    <property type="project" value="UniProtKB-KW"/>
</dbReference>
<dbReference type="eggNOG" id="COG0353">
    <property type="taxonomic scope" value="Bacteria"/>
</dbReference>
<evidence type="ECO:0000256" key="1">
    <source>
        <dbReference type="ARBA" id="ARBA00022723"/>
    </source>
</evidence>
<dbReference type="CDD" id="cd01025">
    <property type="entry name" value="TOPRIM_recR"/>
    <property type="match status" value="1"/>
</dbReference>
<evidence type="ECO:0000313" key="10">
    <source>
        <dbReference type="Proteomes" id="UP000188219"/>
    </source>
</evidence>
<name>A0A1Q2M2P2_9GAMM</name>
<dbReference type="Gene3D" id="3.40.1360.10">
    <property type="match status" value="1"/>
</dbReference>
<feature type="domain" description="Toprim" evidence="8">
    <location>
        <begin position="79"/>
        <end position="184"/>
    </location>
</feature>
<evidence type="ECO:0000256" key="6">
    <source>
        <dbReference type="ARBA" id="ARBA00023204"/>
    </source>
</evidence>
<dbReference type="PANTHER" id="PTHR30446">
    <property type="entry name" value="RECOMBINATION PROTEIN RECR"/>
    <property type="match status" value="1"/>
</dbReference>